<name>A0A9E6Z3G7_9CAUD</name>
<organism evidence="1">
    <name type="scientific">Klebsiella phage KP12</name>
    <dbReference type="NCBI Taxonomy" id="2923374"/>
    <lineage>
        <taxon>Viruses</taxon>
        <taxon>Duplodnaviria</taxon>
        <taxon>Heunggongvirae</taxon>
        <taxon>Uroviricota</taxon>
        <taxon>Caudoviricetes</taxon>
        <taxon>Vequintavirinae</taxon>
    </lineage>
</organism>
<protein>
    <recommendedName>
        <fullName evidence="2">Phage protein Gp138 N-terminal domain-containing protein</fullName>
    </recommendedName>
</protein>
<sequence length="196" mass="20276">MLTKQKPSDMSCQGNAVLSLIAGAIKGCVFADIVLVKKVNGKTLTVFPLVTGTNASGGSIENQDVYNVPFIQYQAGNSSVKMTPRVGDIGLVIACDKDITNVKKTKGGGPPPTQRRHSYSDAVYITAIASLNDEPTELAEFTGSGINIKSPGVVNINGMKVHPDGKLELVDGSIVDGHTHGGVVSGGSRTDPLGAA</sequence>
<reference evidence="1" key="1">
    <citation type="submission" date="2022-02" db="EMBL/GenBank/DDBJ databases">
        <authorList>
            <person name="Kim D."/>
            <person name="Kim Y."/>
            <person name="Lee S.-M."/>
            <person name="Kim H."/>
            <person name="Nong L.K."/>
        </authorList>
    </citation>
    <scope>NUCLEOTIDE SEQUENCE</scope>
</reference>
<dbReference type="Gene3D" id="2.40.50.230">
    <property type="entry name" value="Gp5 N-terminal domain"/>
    <property type="match status" value="1"/>
</dbReference>
<dbReference type="InterPro" id="IPR037026">
    <property type="entry name" value="Vgr_OB-fold_dom_sf"/>
</dbReference>
<dbReference type="EMBL" id="OM835954">
    <property type="protein sequence ID" value="UNI73776.1"/>
    <property type="molecule type" value="Genomic_DNA"/>
</dbReference>
<accession>A0A9E6Z3G7</accession>
<evidence type="ECO:0008006" key="2">
    <source>
        <dbReference type="Google" id="ProtNLM"/>
    </source>
</evidence>
<proteinExistence type="predicted"/>
<gene>
    <name evidence="1" type="ORF">KP12_374</name>
</gene>
<evidence type="ECO:0000313" key="1">
    <source>
        <dbReference type="EMBL" id="UNI73776.1"/>
    </source>
</evidence>